<name>A0A1Q3ECM2_LENED</name>
<keyword evidence="1" id="KW-0472">Membrane</keyword>
<dbReference type="EMBL" id="BDGU01000217">
    <property type="protein sequence ID" value="GAW04941.1"/>
    <property type="molecule type" value="Genomic_DNA"/>
</dbReference>
<dbReference type="Proteomes" id="UP000188533">
    <property type="component" value="Unassembled WGS sequence"/>
</dbReference>
<evidence type="ECO:0000256" key="1">
    <source>
        <dbReference type="SAM" id="Phobius"/>
    </source>
</evidence>
<dbReference type="AlphaFoldDB" id="A0A1Q3ECM2"/>
<accession>A0A1Q3ECM2</accession>
<keyword evidence="1" id="KW-0812">Transmembrane</keyword>
<feature type="transmembrane region" description="Helical" evidence="1">
    <location>
        <begin position="109"/>
        <end position="128"/>
    </location>
</feature>
<proteinExistence type="predicted"/>
<gene>
    <name evidence="2" type="ORF">LENED_006766</name>
</gene>
<reference evidence="2 3" key="2">
    <citation type="submission" date="2017-02" db="EMBL/GenBank/DDBJ databases">
        <title>A genome survey and senescence transcriptome analysis in Lentinula edodes.</title>
        <authorList>
            <person name="Sakamoto Y."/>
            <person name="Nakade K."/>
            <person name="Sato S."/>
            <person name="Yoshida Y."/>
            <person name="Miyazaki K."/>
            <person name="Natsume S."/>
            <person name="Konno N."/>
        </authorList>
    </citation>
    <scope>NUCLEOTIDE SEQUENCE [LARGE SCALE GENOMIC DNA]</scope>
    <source>
        <strain evidence="2 3">NBRC 111202</strain>
    </source>
</reference>
<comment type="caution">
    <text evidence="2">The sequence shown here is derived from an EMBL/GenBank/DDBJ whole genome shotgun (WGS) entry which is preliminary data.</text>
</comment>
<reference evidence="2 3" key="1">
    <citation type="submission" date="2016-08" db="EMBL/GenBank/DDBJ databases">
        <authorList>
            <consortium name="Lentinula edodes genome sequencing consortium"/>
            <person name="Sakamoto Y."/>
            <person name="Nakade K."/>
            <person name="Sato S."/>
            <person name="Yoshida Y."/>
            <person name="Miyazaki K."/>
            <person name="Natsume S."/>
            <person name="Konno N."/>
        </authorList>
    </citation>
    <scope>NUCLEOTIDE SEQUENCE [LARGE SCALE GENOMIC DNA]</scope>
    <source>
        <strain evidence="2 3">NBRC 111202</strain>
    </source>
</reference>
<keyword evidence="1" id="KW-1133">Transmembrane helix</keyword>
<organism evidence="2 3">
    <name type="scientific">Lentinula edodes</name>
    <name type="common">Shiitake mushroom</name>
    <name type="synonym">Lentinus edodes</name>
    <dbReference type="NCBI Taxonomy" id="5353"/>
    <lineage>
        <taxon>Eukaryota</taxon>
        <taxon>Fungi</taxon>
        <taxon>Dikarya</taxon>
        <taxon>Basidiomycota</taxon>
        <taxon>Agaricomycotina</taxon>
        <taxon>Agaricomycetes</taxon>
        <taxon>Agaricomycetidae</taxon>
        <taxon>Agaricales</taxon>
        <taxon>Marasmiineae</taxon>
        <taxon>Omphalotaceae</taxon>
        <taxon>Lentinula</taxon>
    </lineage>
</organism>
<keyword evidence="3" id="KW-1185">Reference proteome</keyword>
<protein>
    <submittedName>
        <fullName evidence="2">Uncharacterized protein</fullName>
    </submittedName>
</protein>
<evidence type="ECO:0000313" key="2">
    <source>
        <dbReference type="EMBL" id="GAW04941.1"/>
    </source>
</evidence>
<evidence type="ECO:0000313" key="3">
    <source>
        <dbReference type="Proteomes" id="UP000188533"/>
    </source>
</evidence>
<sequence>MCNDNDISKSQDPDSHDIFTPDRKLPTSKLANCKALITQYLPIFQIGSWVKPVPNCSILKRLLNGFFLGSWFQVINWKTGSYSAYWKLTAELDFTKLAFAHHMIGDRDIPLALVSTGVLLGLVGGWVIKLFRPNIPAYIQTDSRTEAESKEA</sequence>